<sequence>MASLITGLIKALGPDIYPKLVAFDLDGTTWDGWLNEHEFGKKGWVTEGKKEDNVTLLKMNNDGFLIGDVKNPKYKAAQVLVPYDFIKILQDIRKQTKPNSSDNMNIDVCISSKNTHKDMCVRALWHVEYDDPKRGKGTRVTDIIKYFEAGNEHQPKTEHFDNFERWNQDKGRPTSQKKMLLFDDKAENMDVEQWNGVTFFKIAKPGRGMTYDDYKNGLKLYRSFMEWRRYIPASGADSSKVQHIGYVGADMLNAQRYAEGKRRTRTDRAARWGYAMYVADDPRIAAFFSKMGREGTPDDQYIVKLYVRSSQAFDFINKVWYPSKGSWQINNVHSTMEQTCQAQEKLDKKVMEKFNVSKPYLSFSKHGKMAGMDWIKDGTRFNEMIVYPQIQDAMFFGEAHKLSEVEGLINSGDANWPHLKWHRNIKPWGIKLCAETKADFDKYGERY</sequence>
<dbReference type="AlphaFoldDB" id="A0AAE0N0I3"/>
<reference evidence="1" key="2">
    <citation type="submission" date="2023-06" db="EMBL/GenBank/DDBJ databases">
        <authorList>
            <consortium name="Lawrence Berkeley National Laboratory"/>
            <person name="Haridas S."/>
            <person name="Hensen N."/>
            <person name="Bonometti L."/>
            <person name="Westerberg I."/>
            <person name="Brannstrom I.O."/>
            <person name="Guillou S."/>
            <person name="Cros-Aarteil S."/>
            <person name="Calhoun S."/>
            <person name="Kuo A."/>
            <person name="Mondo S."/>
            <person name="Pangilinan J."/>
            <person name="Riley R."/>
            <person name="Labutti K."/>
            <person name="Andreopoulos B."/>
            <person name="Lipzen A."/>
            <person name="Chen C."/>
            <person name="Yanf M."/>
            <person name="Daum C."/>
            <person name="Ng V."/>
            <person name="Clum A."/>
            <person name="Steindorff A."/>
            <person name="Ohm R."/>
            <person name="Martin F."/>
            <person name="Silar P."/>
            <person name="Natvig D."/>
            <person name="Lalanne C."/>
            <person name="Gautier V."/>
            <person name="Ament-Velasquez S.L."/>
            <person name="Kruys A."/>
            <person name="Hutchinson M.I."/>
            <person name="Powell A.J."/>
            <person name="Barry K."/>
            <person name="Miller A.N."/>
            <person name="Grigoriev I.V."/>
            <person name="Debuchy R."/>
            <person name="Gladieux P."/>
            <person name="Thoren M.H."/>
            <person name="Johannesson H."/>
        </authorList>
    </citation>
    <scope>NUCLEOTIDE SEQUENCE</scope>
    <source>
        <strain evidence="1">CBS 958.72</strain>
    </source>
</reference>
<gene>
    <name evidence="1" type="ORF">B0T24DRAFT_710981</name>
</gene>
<organism evidence="1 2">
    <name type="scientific">Lasiosphaeria ovina</name>
    <dbReference type="NCBI Taxonomy" id="92902"/>
    <lineage>
        <taxon>Eukaryota</taxon>
        <taxon>Fungi</taxon>
        <taxon>Dikarya</taxon>
        <taxon>Ascomycota</taxon>
        <taxon>Pezizomycotina</taxon>
        <taxon>Sordariomycetes</taxon>
        <taxon>Sordariomycetidae</taxon>
        <taxon>Sordariales</taxon>
        <taxon>Lasiosphaeriaceae</taxon>
        <taxon>Lasiosphaeria</taxon>
    </lineage>
</organism>
<dbReference type="Pfam" id="PF12689">
    <property type="entry name" value="Acid_PPase"/>
    <property type="match status" value="1"/>
</dbReference>
<dbReference type="PANTHER" id="PTHR17901:SF14">
    <property type="entry name" value="MAGNESIUM-DEPENDENT PHOSPHATASE 1"/>
    <property type="match status" value="1"/>
</dbReference>
<dbReference type="InterPro" id="IPR010036">
    <property type="entry name" value="MDP_1_eu_arc"/>
</dbReference>
<name>A0AAE0N0I3_9PEZI</name>
<proteinExistence type="predicted"/>
<dbReference type="InterPro" id="IPR023214">
    <property type="entry name" value="HAD_sf"/>
</dbReference>
<protein>
    <submittedName>
        <fullName evidence="1">Acid phosphatase-domain-containing protein</fullName>
    </submittedName>
</protein>
<evidence type="ECO:0000313" key="1">
    <source>
        <dbReference type="EMBL" id="KAK3365730.1"/>
    </source>
</evidence>
<dbReference type="PANTHER" id="PTHR17901">
    <property type="entry name" value="MAGNESIUM-DEPENDENT PHOSPHATASE 1 MDP1"/>
    <property type="match status" value="1"/>
</dbReference>
<keyword evidence="2" id="KW-1185">Reference proteome</keyword>
<accession>A0AAE0N0I3</accession>
<reference evidence="1" key="1">
    <citation type="journal article" date="2023" name="Mol. Phylogenet. Evol.">
        <title>Genome-scale phylogeny and comparative genomics of the fungal order Sordariales.</title>
        <authorList>
            <person name="Hensen N."/>
            <person name="Bonometti L."/>
            <person name="Westerberg I."/>
            <person name="Brannstrom I.O."/>
            <person name="Guillou S."/>
            <person name="Cros-Aarteil S."/>
            <person name="Calhoun S."/>
            <person name="Haridas S."/>
            <person name="Kuo A."/>
            <person name="Mondo S."/>
            <person name="Pangilinan J."/>
            <person name="Riley R."/>
            <person name="LaButti K."/>
            <person name="Andreopoulos B."/>
            <person name="Lipzen A."/>
            <person name="Chen C."/>
            <person name="Yan M."/>
            <person name="Daum C."/>
            <person name="Ng V."/>
            <person name="Clum A."/>
            <person name="Steindorff A."/>
            <person name="Ohm R.A."/>
            <person name="Martin F."/>
            <person name="Silar P."/>
            <person name="Natvig D.O."/>
            <person name="Lalanne C."/>
            <person name="Gautier V."/>
            <person name="Ament-Velasquez S.L."/>
            <person name="Kruys A."/>
            <person name="Hutchinson M.I."/>
            <person name="Powell A.J."/>
            <person name="Barry K."/>
            <person name="Miller A.N."/>
            <person name="Grigoriev I.V."/>
            <person name="Debuchy R."/>
            <person name="Gladieux P."/>
            <person name="Hiltunen Thoren M."/>
            <person name="Johannesson H."/>
        </authorList>
    </citation>
    <scope>NUCLEOTIDE SEQUENCE</scope>
    <source>
        <strain evidence="1">CBS 958.72</strain>
    </source>
</reference>
<dbReference type="GO" id="GO:0003993">
    <property type="term" value="F:acid phosphatase activity"/>
    <property type="evidence" value="ECO:0007669"/>
    <property type="project" value="TreeGrafter"/>
</dbReference>
<dbReference type="Gene3D" id="3.40.50.1000">
    <property type="entry name" value="HAD superfamily/HAD-like"/>
    <property type="match status" value="1"/>
</dbReference>
<comment type="caution">
    <text evidence="1">The sequence shown here is derived from an EMBL/GenBank/DDBJ whole genome shotgun (WGS) entry which is preliminary data.</text>
</comment>
<evidence type="ECO:0000313" key="2">
    <source>
        <dbReference type="Proteomes" id="UP001287356"/>
    </source>
</evidence>
<dbReference type="Proteomes" id="UP001287356">
    <property type="component" value="Unassembled WGS sequence"/>
</dbReference>
<dbReference type="EMBL" id="JAULSN010000008">
    <property type="protein sequence ID" value="KAK3365730.1"/>
    <property type="molecule type" value="Genomic_DNA"/>
</dbReference>